<evidence type="ECO:0008006" key="3">
    <source>
        <dbReference type="Google" id="ProtNLM"/>
    </source>
</evidence>
<dbReference type="Proteomes" id="UP000033423">
    <property type="component" value="Unassembled WGS sequence"/>
</dbReference>
<dbReference type="AlphaFoldDB" id="A0A0F3GQ86"/>
<dbReference type="NCBIfam" id="NF007714">
    <property type="entry name" value="PRK10410.1-2"/>
    <property type="match status" value="1"/>
</dbReference>
<accession>A0A0F3GQ86</accession>
<comment type="caution">
    <text evidence="1">The sequence shown here is derived from an EMBL/GenBank/DDBJ whole genome shotgun (WGS) entry which is preliminary data.</text>
</comment>
<proteinExistence type="predicted"/>
<evidence type="ECO:0000313" key="1">
    <source>
        <dbReference type="EMBL" id="KJU84095.1"/>
    </source>
</evidence>
<protein>
    <recommendedName>
        <fullName evidence="3">Nitrous oxide-stimulated promoter family protein</fullName>
    </recommendedName>
</protein>
<organism evidence="1 2">
    <name type="scientific">Candidatus Magnetobacterium bavaricum</name>
    <dbReference type="NCBI Taxonomy" id="29290"/>
    <lineage>
        <taxon>Bacteria</taxon>
        <taxon>Pseudomonadati</taxon>
        <taxon>Nitrospirota</taxon>
        <taxon>Thermodesulfovibrionia</taxon>
        <taxon>Thermodesulfovibrionales</taxon>
        <taxon>Candidatus Magnetobacteriaceae</taxon>
        <taxon>Candidatus Magnetobacterium</taxon>
    </lineage>
</organism>
<dbReference type="Pfam" id="PF11756">
    <property type="entry name" value="YgbA_NO"/>
    <property type="match status" value="1"/>
</dbReference>
<dbReference type="InterPro" id="IPR020483">
    <property type="entry name" value="Uncharacterised_YgbA"/>
</dbReference>
<keyword evidence="2" id="KW-1185">Reference proteome</keyword>
<dbReference type="EMBL" id="LACI01001626">
    <property type="protein sequence ID" value="KJU84095.1"/>
    <property type="molecule type" value="Genomic_DNA"/>
</dbReference>
<gene>
    <name evidence="1" type="ORF">MBAV_003715</name>
</gene>
<name>A0A0F3GQ86_9BACT</name>
<sequence length="129" mass="15407">MLLRNIRRRFRIGVRMFKDNRIAIEKKSVKIMIDMYCKKHHPQVYGSCSECSELLSYSWMRLDKCVYQNDKPTCSKCPIHCYKPAMRQKIKAVMRYSGKWMIFKTPILALLHSLYGLKRTKKPDKETLI</sequence>
<evidence type="ECO:0000313" key="2">
    <source>
        <dbReference type="Proteomes" id="UP000033423"/>
    </source>
</evidence>
<reference evidence="1 2" key="1">
    <citation type="submission" date="2015-02" db="EMBL/GenBank/DDBJ databases">
        <title>Single-cell genomics of uncultivated deep-branching MTB reveals a conserved set of magnetosome genes.</title>
        <authorList>
            <person name="Kolinko S."/>
            <person name="Richter M."/>
            <person name="Glockner F.O."/>
            <person name="Brachmann A."/>
            <person name="Schuler D."/>
        </authorList>
    </citation>
    <scope>NUCLEOTIDE SEQUENCE [LARGE SCALE GENOMIC DNA]</scope>
    <source>
        <strain evidence="1">TM-1</strain>
    </source>
</reference>